<evidence type="ECO:0000256" key="1">
    <source>
        <dbReference type="ARBA" id="ARBA00022574"/>
    </source>
</evidence>
<keyword evidence="1 3" id="KW-0853">WD repeat</keyword>
<dbReference type="SUPFAM" id="SSF50978">
    <property type="entry name" value="WD40 repeat-like"/>
    <property type="match status" value="1"/>
</dbReference>
<feature type="domain" description="Anaphase-promoting complex subunit 4-like WD40" evidence="5">
    <location>
        <begin position="631"/>
        <end position="719"/>
    </location>
</feature>
<dbReference type="AlphaFoldDB" id="A0A078ABS2"/>
<gene>
    <name evidence="6" type="primary">Contig13486.g14390</name>
    <name evidence="6" type="ORF">STYLEM_8737</name>
</gene>
<feature type="region of interest" description="Disordered" evidence="4">
    <location>
        <begin position="413"/>
        <end position="443"/>
    </location>
</feature>
<dbReference type="InterPro" id="IPR015943">
    <property type="entry name" value="WD40/YVTN_repeat-like_dom_sf"/>
</dbReference>
<dbReference type="Gene3D" id="2.130.10.10">
    <property type="entry name" value="YVTN repeat-like/Quinoprotein amine dehydrogenase"/>
    <property type="match status" value="2"/>
</dbReference>
<dbReference type="EMBL" id="CCKQ01008308">
    <property type="protein sequence ID" value="CDW79745.1"/>
    <property type="molecule type" value="Genomic_DNA"/>
</dbReference>
<dbReference type="OrthoDB" id="286888at2759"/>
<dbReference type="InterPro" id="IPR001680">
    <property type="entry name" value="WD40_rpt"/>
</dbReference>
<accession>A0A078ABS2</accession>
<feature type="repeat" description="WD" evidence="3">
    <location>
        <begin position="881"/>
        <end position="914"/>
    </location>
</feature>
<dbReference type="InParanoid" id="A0A078ABS2"/>
<feature type="repeat" description="WD" evidence="3">
    <location>
        <begin position="674"/>
        <end position="715"/>
    </location>
</feature>
<dbReference type="Pfam" id="PF12894">
    <property type="entry name" value="ANAPC4_WD40"/>
    <property type="match status" value="1"/>
</dbReference>
<dbReference type="Proteomes" id="UP000039865">
    <property type="component" value="Unassembled WGS sequence"/>
</dbReference>
<feature type="region of interest" description="Disordered" evidence="4">
    <location>
        <begin position="478"/>
        <end position="547"/>
    </location>
</feature>
<feature type="compositionally biased region" description="Low complexity" evidence="4">
    <location>
        <begin position="277"/>
        <end position="294"/>
    </location>
</feature>
<dbReference type="InterPro" id="IPR024977">
    <property type="entry name" value="Apc4-like_WD40_dom"/>
</dbReference>
<dbReference type="PANTHER" id="PTHR19863:SF5">
    <property type="entry name" value="WD REPEAT-CONTAINING PROTEIN 47"/>
    <property type="match status" value="1"/>
</dbReference>
<dbReference type="SMART" id="SM00320">
    <property type="entry name" value="WD40"/>
    <property type="match status" value="6"/>
</dbReference>
<dbReference type="InterPro" id="IPR040067">
    <property type="entry name" value="WDR47"/>
</dbReference>
<feature type="compositionally biased region" description="Basic and acidic residues" evidence="4">
    <location>
        <begin position="295"/>
        <end position="307"/>
    </location>
</feature>
<dbReference type="Pfam" id="PF00400">
    <property type="entry name" value="WD40"/>
    <property type="match status" value="4"/>
</dbReference>
<evidence type="ECO:0000313" key="6">
    <source>
        <dbReference type="EMBL" id="CDW79745.1"/>
    </source>
</evidence>
<organism evidence="6 7">
    <name type="scientific">Stylonychia lemnae</name>
    <name type="common">Ciliate</name>
    <dbReference type="NCBI Taxonomy" id="5949"/>
    <lineage>
        <taxon>Eukaryota</taxon>
        <taxon>Sar</taxon>
        <taxon>Alveolata</taxon>
        <taxon>Ciliophora</taxon>
        <taxon>Intramacronucleata</taxon>
        <taxon>Spirotrichea</taxon>
        <taxon>Stichotrichia</taxon>
        <taxon>Sporadotrichida</taxon>
        <taxon>Oxytrichidae</taxon>
        <taxon>Stylonychinae</taxon>
        <taxon>Stylonychia</taxon>
    </lineage>
</organism>
<dbReference type="PANTHER" id="PTHR19863">
    <property type="entry name" value="NEMITIN (NEURONAL ENRICHED MAP INTERACTING PROTEIN) HOMOLOG"/>
    <property type="match status" value="1"/>
</dbReference>
<dbReference type="InterPro" id="IPR036322">
    <property type="entry name" value="WD40_repeat_dom_sf"/>
</dbReference>
<feature type="repeat" description="WD" evidence="3">
    <location>
        <begin position="725"/>
        <end position="768"/>
    </location>
</feature>
<evidence type="ECO:0000256" key="2">
    <source>
        <dbReference type="ARBA" id="ARBA00022737"/>
    </source>
</evidence>
<feature type="compositionally biased region" description="Low complexity" evidence="4">
    <location>
        <begin position="419"/>
        <end position="432"/>
    </location>
</feature>
<evidence type="ECO:0000256" key="3">
    <source>
        <dbReference type="PROSITE-ProRule" id="PRU00221"/>
    </source>
</evidence>
<feature type="compositionally biased region" description="Low complexity" evidence="4">
    <location>
        <begin position="329"/>
        <end position="345"/>
    </location>
</feature>
<dbReference type="PROSITE" id="PS50294">
    <property type="entry name" value="WD_REPEATS_REGION"/>
    <property type="match status" value="2"/>
</dbReference>
<protein>
    <submittedName>
        <fullName evidence="6">Wd repeat-containing protein 47</fullName>
    </submittedName>
</protein>
<keyword evidence="7" id="KW-1185">Reference proteome</keyword>
<dbReference type="PROSITE" id="PS00678">
    <property type="entry name" value="WD_REPEATS_1"/>
    <property type="match status" value="1"/>
</dbReference>
<feature type="compositionally biased region" description="Polar residues" evidence="4">
    <location>
        <begin position="433"/>
        <end position="443"/>
    </location>
</feature>
<evidence type="ECO:0000259" key="5">
    <source>
        <dbReference type="Pfam" id="PF12894"/>
    </source>
</evidence>
<proteinExistence type="predicted"/>
<feature type="compositionally biased region" description="Polar residues" evidence="4">
    <location>
        <begin position="478"/>
        <end position="494"/>
    </location>
</feature>
<keyword evidence="2" id="KW-0677">Repeat</keyword>
<dbReference type="PROSITE" id="PS50082">
    <property type="entry name" value="WD_REPEATS_2"/>
    <property type="match status" value="4"/>
</dbReference>
<feature type="repeat" description="WD" evidence="3">
    <location>
        <begin position="769"/>
        <end position="810"/>
    </location>
</feature>
<feature type="region of interest" description="Disordered" evidence="4">
    <location>
        <begin position="277"/>
        <end position="345"/>
    </location>
</feature>
<name>A0A078ABS2_STYLE</name>
<reference evidence="6 7" key="1">
    <citation type="submission" date="2014-06" db="EMBL/GenBank/DDBJ databases">
        <authorList>
            <person name="Swart Estienne"/>
        </authorList>
    </citation>
    <scope>NUCLEOTIDE SEQUENCE [LARGE SCALE GENOMIC DNA]</scope>
    <source>
        <strain evidence="6 7">130c</strain>
    </source>
</reference>
<evidence type="ECO:0000256" key="4">
    <source>
        <dbReference type="SAM" id="MobiDB-lite"/>
    </source>
</evidence>
<sequence length="914" mass="104767">MVILEISHNQIILLILVRDLQNANSIQDYLKQHNFNKSLHYLECETNIKLAKNDPKSRENANKFLNHLSLLVFKGKWDKVRELVQFNQDLKFDEIKEYVNRIYIQQINECTVKGETAILHKIISKQSKLAKQFGLEEYEVKDVHEHNDNLQNNGWNIEQQKRVVIPKRLEKLVQDSVHYQYLVAKQRGQKAIFRFDPIRQSHEACLLRDMVSTSTQQNFIQEHMPEIEIMLKEIKTNQHQDQPPDSQVQKLKLATSCDSQNEEISDEFYLSEFINQDNSKQQQASQSANQINKSQSDKKSESKRESRINSQQTDIKRPNQSFSKINGGLKQNPHQQSQQQSLENSSQNLINLASSQMSFCKSNQLKATADYMLQSKDTNLQTLNTKENSLNMNSNMNIQVSQLQQSNQENFSNNIGKVSSQQSQISNQQTSSRKSLSNSETLSNDFQNKLASKLQKYDDQKSVSPVWYLRNCKQNQEVTNQTPQVMSQNTSHNKQNIDAKSRSVSCSEKGEENQKISSPSKDNKSSCDKSIVGDNNCNNNNNNEDFDKDMISVDDEIMKQDLNYPNLIDESHENIIPSQINPEQFGNLGQIDDEESKQAIINRDIEQMEIRLAKVKLSGYLNEGAIIRAACFCPNNDYIAVGTNSKSIKICRLPDQNLRNQNETEQLHVVYDCKNHHQGGIYTIDWESTNNLICSGSADKMVKVFQVPKLDPLEQKDFRLKVITMTGHQGIIRSVTFEKKNPALILSGGQGDQYIRVWDCVKGTQVQQLQGHQNDIHSIKCSHDGELISSVGVDQRILLWDLRQNKMVVEAAVGHNDGMVSIWDLNMRKFVFKQQSHQGECRGVCWSNNDRFLASAGFDYLIKVFKVEINQAGARMEQLSQQSHDDKIVSIRFNTSDNLLLSSSSDKTARIWSF</sequence>
<dbReference type="CDD" id="cd00200">
    <property type="entry name" value="WD40"/>
    <property type="match status" value="1"/>
</dbReference>
<dbReference type="InterPro" id="IPR019775">
    <property type="entry name" value="WD40_repeat_CS"/>
</dbReference>
<evidence type="ECO:0000313" key="7">
    <source>
        <dbReference type="Proteomes" id="UP000039865"/>
    </source>
</evidence>